<dbReference type="Proteomes" id="UP000006087">
    <property type="component" value="Unassembled WGS sequence"/>
</dbReference>
<accession>K1IDW3</accession>
<reference evidence="1 2" key="1">
    <citation type="submission" date="2012-06" db="EMBL/GenBank/DDBJ databases">
        <title>The Genome Sequence of Aeromonas veronii AMC34.</title>
        <authorList>
            <consortium name="The Broad Institute Genome Sequencing Platform"/>
            <person name="Earl A."/>
            <person name="Ward D."/>
            <person name="Feldgarden M."/>
            <person name="Gevers D."/>
            <person name="Graf J."/>
            <person name="Tomasi A."/>
            <person name="Horneman A."/>
            <person name="Walker B."/>
            <person name="Young S.K."/>
            <person name="Zeng Q."/>
            <person name="Gargeya S."/>
            <person name="Fitzgerald M."/>
            <person name="Haas B."/>
            <person name="Abouelleil A."/>
            <person name="Alvarado L."/>
            <person name="Arachchi H.M."/>
            <person name="Berlin A.M."/>
            <person name="Chapman S.B."/>
            <person name="Goldberg J."/>
            <person name="Griggs A."/>
            <person name="Gujja S."/>
            <person name="Hansen M."/>
            <person name="Howarth C."/>
            <person name="Imamovic A."/>
            <person name="Larimer J."/>
            <person name="McCowan C."/>
            <person name="Montmayeur A."/>
            <person name="Murphy C."/>
            <person name="Neiman D."/>
            <person name="Pearson M."/>
            <person name="Priest M."/>
            <person name="Roberts A."/>
            <person name="Saif S."/>
            <person name="Shea T."/>
            <person name="Sisk P."/>
            <person name="Sykes S."/>
            <person name="Wortman J."/>
            <person name="Nusbaum C."/>
            <person name="Birren B."/>
        </authorList>
    </citation>
    <scope>NUCLEOTIDE SEQUENCE [LARGE SCALE GENOMIC DNA]</scope>
    <source>
        <strain evidence="1 2">AMC34</strain>
    </source>
</reference>
<proteinExistence type="predicted"/>
<dbReference type="RefSeq" id="WP_005346994.1">
    <property type="nucleotide sequence ID" value="NZ_JH823256.1"/>
</dbReference>
<dbReference type="AlphaFoldDB" id="K1IDW3"/>
<evidence type="ECO:0000313" key="2">
    <source>
        <dbReference type="Proteomes" id="UP000006087"/>
    </source>
</evidence>
<comment type="caution">
    <text evidence="1">The sequence shown here is derived from an EMBL/GenBank/DDBJ whole genome shotgun (WGS) entry which is preliminary data.</text>
</comment>
<evidence type="ECO:0000313" key="1">
    <source>
        <dbReference type="EMBL" id="EKB17210.1"/>
    </source>
</evidence>
<dbReference type="EMBL" id="AGWU01000024">
    <property type="protein sequence ID" value="EKB17210.1"/>
    <property type="molecule type" value="Genomic_DNA"/>
</dbReference>
<name>K1IDW3_AERVE</name>
<dbReference type="HOGENOM" id="CLU_1623665_0_0_6"/>
<protein>
    <submittedName>
        <fullName evidence="1">Uncharacterized protein</fullName>
    </submittedName>
</protein>
<gene>
    <name evidence="1" type="ORF">HMPREF1168_03437</name>
</gene>
<sequence length="163" mass="17498">MTITQSSEVAVLHRGALQAERVAADPLTLFLANELFPMMIAYWPASANQLDSNATGTAKAWALTIKGFPVGLVREAVLKLADDADRHFAPRPAEVKALMTSMMQAAQPTAQTGQTISIRACEMIAEVMVLKREGAAPAERVATELVSLKTSLHQRGVTVTGRI</sequence>
<organism evidence="1 2">
    <name type="scientific">Aeromonas veronii AMC34</name>
    <dbReference type="NCBI Taxonomy" id="1073383"/>
    <lineage>
        <taxon>Bacteria</taxon>
        <taxon>Pseudomonadati</taxon>
        <taxon>Pseudomonadota</taxon>
        <taxon>Gammaproteobacteria</taxon>
        <taxon>Aeromonadales</taxon>
        <taxon>Aeromonadaceae</taxon>
        <taxon>Aeromonas</taxon>
    </lineage>
</organism>
<dbReference type="PATRIC" id="fig|1073383.3.peg.3439"/>